<proteinExistence type="predicted"/>
<reference evidence="2" key="1">
    <citation type="journal article" date="2014" name="Front. Microbiol.">
        <title>High frequency of phylogenetically diverse reductive dehalogenase-homologous genes in deep subseafloor sedimentary metagenomes.</title>
        <authorList>
            <person name="Kawai M."/>
            <person name="Futagami T."/>
            <person name="Toyoda A."/>
            <person name="Takaki Y."/>
            <person name="Nishi S."/>
            <person name="Hori S."/>
            <person name="Arai W."/>
            <person name="Tsubouchi T."/>
            <person name="Morono Y."/>
            <person name="Uchiyama I."/>
            <person name="Ito T."/>
            <person name="Fujiyama A."/>
            <person name="Inagaki F."/>
            <person name="Takami H."/>
        </authorList>
    </citation>
    <scope>NUCLEOTIDE SEQUENCE</scope>
    <source>
        <strain evidence="2">Expedition CK06-06</strain>
    </source>
</reference>
<organism evidence="2">
    <name type="scientific">marine sediment metagenome</name>
    <dbReference type="NCBI Taxonomy" id="412755"/>
    <lineage>
        <taxon>unclassified sequences</taxon>
        <taxon>metagenomes</taxon>
        <taxon>ecological metagenomes</taxon>
    </lineage>
</organism>
<feature type="non-terminal residue" evidence="2">
    <location>
        <position position="1"/>
    </location>
</feature>
<evidence type="ECO:0000256" key="1">
    <source>
        <dbReference type="SAM" id="MobiDB-lite"/>
    </source>
</evidence>
<protein>
    <submittedName>
        <fullName evidence="2">Uncharacterized protein</fullName>
    </submittedName>
</protein>
<evidence type="ECO:0000313" key="2">
    <source>
        <dbReference type="EMBL" id="GAI27233.1"/>
    </source>
</evidence>
<sequence length="33" mass="3900">RVNYDYGCNRVPEQIEDQESQPHTHSKAKTEHC</sequence>
<accession>X1M7E2</accession>
<gene>
    <name evidence="2" type="ORF">S06H3_30220</name>
</gene>
<name>X1M7E2_9ZZZZ</name>
<feature type="region of interest" description="Disordered" evidence="1">
    <location>
        <begin position="1"/>
        <end position="33"/>
    </location>
</feature>
<dbReference type="EMBL" id="BARV01017780">
    <property type="protein sequence ID" value="GAI27233.1"/>
    <property type="molecule type" value="Genomic_DNA"/>
</dbReference>
<comment type="caution">
    <text evidence="2">The sequence shown here is derived from an EMBL/GenBank/DDBJ whole genome shotgun (WGS) entry which is preliminary data.</text>
</comment>
<dbReference type="AlphaFoldDB" id="X1M7E2"/>